<organism evidence="3 4">
    <name type="scientific">Streptomyces triticagri</name>
    <dbReference type="NCBI Taxonomy" id="2293568"/>
    <lineage>
        <taxon>Bacteria</taxon>
        <taxon>Bacillati</taxon>
        <taxon>Actinomycetota</taxon>
        <taxon>Actinomycetes</taxon>
        <taxon>Kitasatosporales</taxon>
        <taxon>Streptomycetaceae</taxon>
        <taxon>Streptomyces</taxon>
    </lineage>
</organism>
<feature type="transmembrane region" description="Helical" evidence="2">
    <location>
        <begin position="21"/>
        <end position="45"/>
    </location>
</feature>
<keyword evidence="4" id="KW-1185">Reference proteome</keyword>
<feature type="compositionally biased region" description="Basic and acidic residues" evidence="1">
    <location>
        <begin position="115"/>
        <end position="134"/>
    </location>
</feature>
<keyword evidence="2" id="KW-0472">Membrane</keyword>
<dbReference type="AlphaFoldDB" id="A0A372M453"/>
<name>A0A372M453_9ACTN</name>
<evidence type="ECO:0000313" key="4">
    <source>
        <dbReference type="Proteomes" id="UP000263094"/>
    </source>
</evidence>
<feature type="compositionally biased region" description="Polar residues" evidence="1">
    <location>
        <begin position="85"/>
        <end position="95"/>
    </location>
</feature>
<dbReference type="InterPro" id="IPR039708">
    <property type="entry name" value="MT1774/Rv1733c-like"/>
</dbReference>
<dbReference type="OrthoDB" id="4325432at2"/>
<evidence type="ECO:0000313" key="3">
    <source>
        <dbReference type="EMBL" id="RFU85077.1"/>
    </source>
</evidence>
<reference evidence="3 4" key="1">
    <citation type="submission" date="2018-08" db="EMBL/GenBank/DDBJ databases">
        <title>Isolation, diversity and antifungal activity of Actinobacteria from wheat.</title>
        <authorList>
            <person name="Han C."/>
        </authorList>
    </citation>
    <scope>NUCLEOTIDE SEQUENCE [LARGE SCALE GENOMIC DNA]</scope>
    <source>
        <strain evidence="3 4">NEAU-YY421</strain>
    </source>
</reference>
<evidence type="ECO:0000256" key="1">
    <source>
        <dbReference type="SAM" id="MobiDB-lite"/>
    </source>
</evidence>
<accession>A0A372M453</accession>
<feature type="region of interest" description="Disordered" evidence="1">
    <location>
        <begin position="77"/>
        <end position="142"/>
    </location>
</feature>
<evidence type="ECO:0000256" key="2">
    <source>
        <dbReference type="SAM" id="Phobius"/>
    </source>
</evidence>
<sequence length="201" mass="21693">MRAVVGLWRWRGNDLRRRTDLVEAWTALVAVALMVFGAPAVGWTVGSLTDDALQQSVQAQRETRHRVTATVLTKVAAPPVDPDPETSTARDSGSPVTARWTAPDGTRRSGPVTADIRRPEPGDRFRLWTDDRGRPANRPLDSATASSHAALAGFAAGAMSAGLAEGARRLVVWRLVRARYAAWDSEWAKAGPDWGRTGTGS</sequence>
<dbReference type="PANTHER" id="PTHR42305">
    <property type="entry name" value="MEMBRANE PROTEIN RV1733C-RELATED"/>
    <property type="match status" value="1"/>
</dbReference>
<keyword evidence="2" id="KW-0812">Transmembrane</keyword>
<protein>
    <submittedName>
        <fullName evidence="3">Uncharacterized protein</fullName>
    </submittedName>
</protein>
<gene>
    <name evidence="3" type="ORF">DY218_19350</name>
</gene>
<proteinExistence type="predicted"/>
<dbReference type="EMBL" id="QUAK01000104">
    <property type="protein sequence ID" value="RFU85077.1"/>
    <property type="molecule type" value="Genomic_DNA"/>
</dbReference>
<keyword evidence="2" id="KW-1133">Transmembrane helix</keyword>
<comment type="caution">
    <text evidence="3">The sequence shown here is derived from an EMBL/GenBank/DDBJ whole genome shotgun (WGS) entry which is preliminary data.</text>
</comment>
<dbReference type="Proteomes" id="UP000263094">
    <property type="component" value="Unassembled WGS sequence"/>
</dbReference>
<dbReference type="PANTHER" id="PTHR42305:SF1">
    <property type="entry name" value="MEMBRANE PROTEIN RV1733C-RELATED"/>
    <property type="match status" value="1"/>
</dbReference>
<dbReference type="RefSeq" id="WP_128557326.1">
    <property type="nucleotide sequence ID" value="NZ_QUAK01000104.1"/>
</dbReference>